<keyword evidence="1" id="KW-0812">Transmembrane</keyword>
<feature type="transmembrane region" description="Helical" evidence="1">
    <location>
        <begin position="96"/>
        <end position="114"/>
    </location>
</feature>
<reference evidence="2 3" key="1">
    <citation type="submission" date="2020-08" db="EMBL/GenBank/DDBJ databases">
        <title>Genomic Encyclopedia of Type Strains, Phase IV (KMG-IV): sequencing the most valuable type-strain genomes for metagenomic binning, comparative biology and taxonomic classification.</title>
        <authorList>
            <person name="Goeker M."/>
        </authorList>
    </citation>
    <scope>NUCLEOTIDE SEQUENCE [LARGE SCALE GENOMIC DNA]</scope>
    <source>
        <strain evidence="2 3">DSM 23562</strain>
    </source>
</reference>
<evidence type="ECO:0000313" key="2">
    <source>
        <dbReference type="EMBL" id="MBB6048732.1"/>
    </source>
</evidence>
<evidence type="ECO:0000313" key="3">
    <source>
        <dbReference type="Proteomes" id="UP000520814"/>
    </source>
</evidence>
<dbReference type="Proteomes" id="UP000520814">
    <property type="component" value="Unassembled WGS sequence"/>
</dbReference>
<keyword evidence="3" id="KW-1185">Reference proteome</keyword>
<proteinExistence type="predicted"/>
<dbReference type="AlphaFoldDB" id="A0A7W9SLA3"/>
<feature type="transmembrane region" description="Helical" evidence="1">
    <location>
        <begin position="120"/>
        <end position="138"/>
    </location>
</feature>
<keyword evidence="1" id="KW-1133">Transmembrane helix</keyword>
<comment type="caution">
    <text evidence="2">The sequence shown here is derived from an EMBL/GenBank/DDBJ whole genome shotgun (WGS) entry which is preliminary data.</text>
</comment>
<sequence length="146" mass="16355">MNLRTVGLALFFLSLWQSRELLVAWQSAPLERVSGLLFTLWALPSLWELRTTRLPQPSLVTAGLALTALGTLTDIHALCFGGLALSLAAWRRSFSLIYVLAALLWMPLTSMIGMRLHLPALLLLGLRSVLLVLCLLPWNRTRHEKQ</sequence>
<dbReference type="EMBL" id="JACHGW010000001">
    <property type="protein sequence ID" value="MBB6048732.1"/>
    <property type="molecule type" value="Genomic_DNA"/>
</dbReference>
<evidence type="ECO:0000256" key="1">
    <source>
        <dbReference type="SAM" id="Phobius"/>
    </source>
</evidence>
<keyword evidence="1" id="KW-0472">Membrane</keyword>
<accession>A0A7W9SLA3</accession>
<feature type="transmembrane region" description="Helical" evidence="1">
    <location>
        <begin position="59"/>
        <end position="84"/>
    </location>
</feature>
<name>A0A7W9SLA3_ARMRO</name>
<dbReference type="RefSeq" id="WP_184192367.1">
    <property type="nucleotide sequence ID" value="NZ_JACHGW010000001.1"/>
</dbReference>
<gene>
    <name evidence="2" type="ORF">HNQ39_000494</name>
</gene>
<organism evidence="2 3">
    <name type="scientific">Armatimonas rosea</name>
    <dbReference type="NCBI Taxonomy" id="685828"/>
    <lineage>
        <taxon>Bacteria</taxon>
        <taxon>Bacillati</taxon>
        <taxon>Armatimonadota</taxon>
        <taxon>Armatimonadia</taxon>
        <taxon>Armatimonadales</taxon>
        <taxon>Armatimonadaceae</taxon>
        <taxon>Armatimonas</taxon>
    </lineage>
</organism>
<protein>
    <submittedName>
        <fullName evidence="2">Uncharacterized protein</fullName>
    </submittedName>
</protein>